<proteinExistence type="inferred from homology"/>
<dbReference type="PRINTS" id="PR00024">
    <property type="entry name" value="HOMEOBOX"/>
</dbReference>
<dbReference type="InterPro" id="IPR017970">
    <property type="entry name" value="Homeobox_CS"/>
</dbReference>
<evidence type="ECO:0000256" key="3">
    <source>
        <dbReference type="ARBA" id="ARBA00023015"/>
    </source>
</evidence>
<keyword evidence="2" id="KW-0217">Developmental protein</keyword>
<evidence type="ECO:0000256" key="6">
    <source>
        <dbReference type="ARBA" id="ARBA00023163"/>
    </source>
</evidence>
<dbReference type="InterPro" id="IPR050609">
    <property type="entry name" value="Antp_homeobox_Deformed_sf"/>
</dbReference>
<dbReference type="CDD" id="cd00086">
    <property type="entry name" value="homeodomain"/>
    <property type="match status" value="1"/>
</dbReference>
<evidence type="ECO:0000256" key="10">
    <source>
        <dbReference type="RuleBase" id="RU004442"/>
    </source>
</evidence>
<organism evidence="12 13">
    <name type="scientific">Panagrellus redivivus</name>
    <name type="common">Microworm</name>
    <dbReference type="NCBI Taxonomy" id="6233"/>
    <lineage>
        <taxon>Eukaryota</taxon>
        <taxon>Metazoa</taxon>
        <taxon>Ecdysozoa</taxon>
        <taxon>Nematoda</taxon>
        <taxon>Chromadorea</taxon>
        <taxon>Rhabditida</taxon>
        <taxon>Tylenchina</taxon>
        <taxon>Panagrolaimomorpha</taxon>
        <taxon>Panagrolaimoidea</taxon>
        <taxon>Panagrolaimidae</taxon>
        <taxon>Panagrellus</taxon>
    </lineage>
</organism>
<dbReference type="SUPFAM" id="SSF46689">
    <property type="entry name" value="Homeodomain-like"/>
    <property type="match status" value="1"/>
</dbReference>
<keyword evidence="5 8" id="KW-0371">Homeobox</keyword>
<dbReference type="WBParaSite" id="Pan_g15564.t1">
    <property type="protein sequence ID" value="Pan_g15564.t1"/>
    <property type="gene ID" value="Pan_g15564"/>
</dbReference>
<sequence length="298" mass="33291">MSQTLASKECLPARMGADYFRSHLETANISPKMTSRDTAVMYPATESRNTASDGSSPNTHQDNNNHFFYAASQSHSPYYPNGLATAVTPSLQSATNASQDSSSYNMSTNLTANSADSKSVCAYGGQSSSTGAEWPGECKKEDDAEDKNNVAQLYPWMTRVHSTTNSSRGEKRQRTAYTRNQVLELEKEFHFNRYLTRKRRIEVAHSLMLTERQVKIWFQNRRMKHKKENKDRPPSAQSAQSLVNVAAAHASALAAHHHQISMSQAVAAAMQFQQTSTAMPFHHYPPFPPNFLLTNKHS</sequence>
<dbReference type="AlphaFoldDB" id="A0A7E4V1R8"/>
<keyword evidence="3" id="KW-0805">Transcription regulation</keyword>
<dbReference type="GO" id="GO:0048337">
    <property type="term" value="P:positive regulation of mesodermal cell fate specification"/>
    <property type="evidence" value="ECO:0007669"/>
    <property type="project" value="UniProtKB-ARBA"/>
</dbReference>
<feature type="DNA-binding region" description="Homeobox" evidence="8">
    <location>
        <begin position="170"/>
        <end position="229"/>
    </location>
</feature>
<dbReference type="SMART" id="SM00389">
    <property type="entry name" value="HOX"/>
    <property type="match status" value="1"/>
</dbReference>
<dbReference type="InterPro" id="IPR020479">
    <property type="entry name" value="HD_metazoa"/>
</dbReference>
<dbReference type="PROSITE" id="PS00027">
    <property type="entry name" value="HOMEOBOX_1"/>
    <property type="match status" value="1"/>
</dbReference>
<comment type="similarity">
    <text evidence="10">Belongs to the Antp homeobox family.</text>
</comment>
<evidence type="ECO:0000259" key="11">
    <source>
        <dbReference type="PROSITE" id="PS50071"/>
    </source>
</evidence>
<feature type="domain" description="Homeobox" evidence="11">
    <location>
        <begin position="168"/>
        <end position="228"/>
    </location>
</feature>
<evidence type="ECO:0000256" key="2">
    <source>
        <dbReference type="ARBA" id="ARBA00022473"/>
    </source>
</evidence>
<dbReference type="FunFam" id="1.10.10.60:FF:000398">
    <property type="entry name" value="Homeobox protein lin-39"/>
    <property type="match status" value="1"/>
</dbReference>
<evidence type="ECO:0000256" key="7">
    <source>
        <dbReference type="ARBA" id="ARBA00023242"/>
    </source>
</evidence>
<dbReference type="Gene3D" id="1.10.10.60">
    <property type="entry name" value="Homeodomain-like"/>
    <property type="match status" value="1"/>
</dbReference>
<evidence type="ECO:0000256" key="1">
    <source>
        <dbReference type="ARBA" id="ARBA00004123"/>
    </source>
</evidence>
<evidence type="ECO:0000256" key="8">
    <source>
        <dbReference type="PROSITE-ProRule" id="PRU00108"/>
    </source>
</evidence>
<accession>A0A7E4V1R8</accession>
<dbReference type="InterPro" id="IPR009057">
    <property type="entry name" value="Homeodomain-like_sf"/>
</dbReference>
<comment type="subcellular location">
    <subcellularLocation>
        <location evidence="1 8 9">Nucleus</location>
    </subcellularLocation>
</comment>
<dbReference type="PROSITE" id="PS50071">
    <property type="entry name" value="HOMEOBOX_2"/>
    <property type="match status" value="1"/>
</dbReference>
<dbReference type="GO" id="GO:0045944">
    <property type="term" value="P:positive regulation of transcription by RNA polymerase II"/>
    <property type="evidence" value="ECO:0007669"/>
    <property type="project" value="TreeGrafter"/>
</dbReference>
<dbReference type="InterPro" id="IPR001827">
    <property type="entry name" value="Homeobox_Antennapedia_CS"/>
</dbReference>
<dbReference type="Pfam" id="PF00046">
    <property type="entry name" value="Homeodomain"/>
    <property type="match status" value="1"/>
</dbReference>
<dbReference type="Proteomes" id="UP000492821">
    <property type="component" value="Unassembled WGS sequence"/>
</dbReference>
<dbReference type="PROSITE" id="PS00032">
    <property type="entry name" value="ANTENNAPEDIA"/>
    <property type="match status" value="1"/>
</dbReference>
<dbReference type="GO" id="GO:0009952">
    <property type="term" value="P:anterior/posterior pattern specification"/>
    <property type="evidence" value="ECO:0007669"/>
    <property type="project" value="TreeGrafter"/>
</dbReference>
<dbReference type="PANTHER" id="PTHR45771:SF6">
    <property type="entry name" value="HOMEOTIC PROTEIN SEX COMBS REDUCED"/>
    <property type="match status" value="1"/>
</dbReference>
<dbReference type="GO" id="GO:0000981">
    <property type="term" value="F:DNA-binding transcription factor activity, RNA polymerase II-specific"/>
    <property type="evidence" value="ECO:0007669"/>
    <property type="project" value="InterPro"/>
</dbReference>
<evidence type="ECO:0000313" key="12">
    <source>
        <dbReference type="Proteomes" id="UP000492821"/>
    </source>
</evidence>
<protein>
    <submittedName>
        <fullName evidence="13">Homeobox domain-containing protein</fullName>
    </submittedName>
</protein>
<evidence type="ECO:0000256" key="9">
    <source>
        <dbReference type="RuleBase" id="RU000682"/>
    </source>
</evidence>
<reference evidence="13" key="2">
    <citation type="submission" date="2020-10" db="UniProtKB">
        <authorList>
            <consortium name="WormBaseParasite"/>
        </authorList>
    </citation>
    <scope>IDENTIFICATION</scope>
</reference>
<keyword evidence="6" id="KW-0804">Transcription</keyword>
<dbReference type="GO" id="GO:0000978">
    <property type="term" value="F:RNA polymerase II cis-regulatory region sequence-specific DNA binding"/>
    <property type="evidence" value="ECO:0007669"/>
    <property type="project" value="TreeGrafter"/>
</dbReference>
<keyword evidence="7 8" id="KW-0539">Nucleus</keyword>
<dbReference type="PRINTS" id="PR00025">
    <property type="entry name" value="ANTENNAPEDIA"/>
</dbReference>
<evidence type="ECO:0000313" key="13">
    <source>
        <dbReference type="WBParaSite" id="Pan_g15564.t1"/>
    </source>
</evidence>
<keyword evidence="4 8" id="KW-0238">DNA-binding</keyword>
<evidence type="ECO:0000256" key="4">
    <source>
        <dbReference type="ARBA" id="ARBA00023125"/>
    </source>
</evidence>
<evidence type="ECO:0000256" key="5">
    <source>
        <dbReference type="ARBA" id="ARBA00023155"/>
    </source>
</evidence>
<dbReference type="InterPro" id="IPR001356">
    <property type="entry name" value="HD"/>
</dbReference>
<keyword evidence="12" id="KW-1185">Reference proteome</keyword>
<name>A0A7E4V1R8_PANRE</name>
<reference evidence="12" key="1">
    <citation type="journal article" date="2013" name="Genetics">
        <title>The draft genome and transcriptome of Panagrellus redivivus are shaped by the harsh demands of a free-living lifestyle.</title>
        <authorList>
            <person name="Srinivasan J."/>
            <person name="Dillman A.R."/>
            <person name="Macchietto M.G."/>
            <person name="Heikkinen L."/>
            <person name="Lakso M."/>
            <person name="Fracchia K.M."/>
            <person name="Antoshechkin I."/>
            <person name="Mortazavi A."/>
            <person name="Wong G."/>
            <person name="Sternberg P.W."/>
        </authorList>
    </citation>
    <scope>NUCLEOTIDE SEQUENCE [LARGE SCALE GENOMIC DNA]</scope>
    <source>
        <strain evidence="12">MT8872</strain>
    </source>
</reference>
<dbReference type="GO" id="GO:0005654">
    <property type="term" value="C:nucleoplasm"/>
    <property type="evidence" value="ECO:0007669"/>
    <property type="project" value="TreeGrafter"/>
</dbReference>
<dbReference type="PANTHER" id="PTHR45771">
    <property type="entry name" value="HOMEOTIC PROTEIN DEFORMED"/>
    <property type="match status" value="1"/>
</dbReference>
<dbReference type="InterPro" id="IPR017995">
    <property type="entry name" value="Homeobox_antennapedia"/>
</dbReference>